<reference evidence="2 3" key="1">
    <citation type="journal article" date="2021" name="Comput. Struct. Biotechnol. J.">
        <title>De novo genome assembly of the potent medicinal plant Rehmannia glutinosa using nanopore technology.</title>
        <authorList>
            <person name="Ma L."/>
            <person name="Dong C."/>
            <person name="Song C."/>
            <person name="Wang X."/>
            <person name="Zheng X."/>
            <person name="Niu Y."/>
            <person name="Chen S."/>
            <person name="Feng W."/>
        </authorList>
    </citation>
    <scope>NUCLEOTIDE SEQUENCE [LARGE SCALE GENOMIC DNA]</scope>
    <source>
        <strain evidence="2">DH-2019</strain>
    </source>
</reference>
<evidence type="ECO:0000313" key="2">
    <source>
        <dbReference type="EMBL" id="KAK6146527.1"/>
    </source>
</evidence>
<dbReference type="EMBL" id="JABTTQ020000011">
    <property type="protein sequence ID" value="KAK6146527.1"/>
    <property type="molecule type" value="Genomic_DNA"/>
</dbReference>
<dbReference type="InterPro" id="IPR043128">
    <property type="entry name" value="Rev_trsase/Diguanyl_cyclase"/>
</dbReference>
<organism evidence="2 3">
    <name type="scientific">Rehmannia glutinosa</name>
    <name type="common">Chinese foxglove</name>
    <dbReference type="NCBI Taxonomy" id="99300"/>
    <lineage>
        <taxon>Eukaryota</taxon>
        <taxon>Viridiplantae</taxon>
        <taxon>Streptophyta</taxon>
        <taxon>Embryophyta</taxon>
        <taxon>Tracheophyta</taxon>
        <taxon>Spermatophyta</taxon>
        <taxon>Magnoliopsida</taxon>
        <taxon>eudicotyledons</taxon>
        <taxon>Gunneridae</taxon>
        <taxon>Pentapetalae</taxon>
        <taxon>asterids</taxon>
        <taxon>lamiids</taxon>
        <taxon>Lamiales</taxon>
        <taxon>Orobanchaceae</taxon>
        <taxon>Rehmannieae</taxon>
        <taxon>Rehmannia</taxon>
    </lineage>
</organism>
<dbReference type="Proteomes" id="UP001318860">
    <property type="component" value="Unassembled WGS sequence"/>
</dbReference>
<dbReference type="PANTHER" id="PTHR24559">
    <property type="entry name" value="TRANSPOSON TY3-I GAG-POL POLYPROTEIN"/>
    <property type="match status" value="1"/>
</dbReference>
<name>A0ABR0WGJ8_REHGL</name>
<dbReference type="InterPro" id="IPR000477">
    <property type="entry name" value="RT_dom"/>
</dbReference>
<proteinExistence type="predicted"/>
<protein>
    <recommendedName>
        <fullName evidence="1">Reverse transcriptase domain-containing protein</fullName>
    </recommendedName>
</protein>
<dbReference type="InterPro" id="IPR043502">
    <property type="entry name" value="DNA/RNA_pol_sf"/>
</dbReference>
<dbReference type="SUPFAM" id="SSF56672">
    <property type="entry name" value="DNA/RNA polymerases"/>
    <property type="match status" value="1"/>
</dbReference>
<dbReference type="InterPro" id="IPR053134">
    <property type="entry name" value="RNA-dir_DNA_polymerase"/>
</dbReference>
<dbReference type="Pfam" id="PF00078">
    <property type="entry name" value="RVT_1"/>
    <property type="match status" value="1"/>
</dbReference>
<dbReference type="PANTHER" id="PTHR24559:SF444">
    <property type="entry name" value="REVERSE TRANSCRIPTASE DOMAIN-CONTAINING PROTEIN"/>
    <property type="match status" value="1"/>
</dbReference>
<sequence length="176" mass="20910">MATPDAEKTLMEVLVVHEYVDVFPEYLLGILPNRSVEFTIDLISRAAPVSKAPYIFLPYLDQFMIVLIYDILVYSNDREQHEKHLDIVLETLRQEKLYVKFKKCKFWFDWVVFLRHIVIIKGIKVDPTKVEDVEKWLVFLNANEMRCFLGLVGYYRKFIGGFSKHSRPDYLTHKEM</sequence>
<feature type="domain" description="Reverse transcriptase" evidence="1">
    <location>
        <begin position="61"/>
        <end position="108"/>
    </location>
</feature>
<evidence type="ECO:0000313" key="3">
    <source>
        <dbReference type="Proteomes" id="UP001318860"/>
    </source>
</evidence>
<accession>A0ABR0WGJ8</accession>
<dbReference type="Gene3D" id="3.30.70.270">
    <property type="match status" value="2"/>
</dbReference>
<keyword evidence="3" id="KW-1185">Reference proteome</keyword>
<evidence type="ECO:0000259" key="1">
    <source>
        <dbReference type="Pfam" id="PF00078"/>
    </source>
</evidence>
<comment type="caution">
    <text evidence="2">The sequence shown here is derived from an EMBL/GenBank/DDBJ whole genome shotgun (WGS) entry which is preliminary data.</text>
</comment>
<gene>
    <name evidence="2" type="ORF">DH2020_020396</name>
</gene>